<dbReference type="PANTHER" id="PTHR30399">
    <property type="entry name" value="UNCHARACTERIZED PROTEIN YGJP"/>
    <property type="match status" value="1"/>
</dbReference>
<feature type="domain" description="YgjP-like metallopeptidase" evidence="1">
    <location>
        <begin position="11"/>
        <end position="208"/>
    </location>
</feature>
<dbReference type="PATRIC" id="fig|1705394.5.peg.202"/>
<evidence type="ECO:0000313" key="2">
    <source>
        <dbReference type="EMBL" id="ALE51950.1"/>
    </source>
</evidence>
<dbReference type="PANTHER" id="PTHR30399:SF1">
    <property type="entry name" value="UTP PYROPHOSPHATASE"/>
    <property type="match status" value="1"/>
</dbReference>
<reference evidence="2 3" key="1">
    <citation type="journal article" date="2015" name="Genome Announc.">
        <title>Genome Sequence of 'Candidatus Thioglobus autotrophica' Strain EF1, a Chemoautotroph from the SUP05 Clade of Marine Gammaproteobacteria.</title>
        <authorList>
            <person name="Shah V."/>
            <person name="Morris R.M."/>
        </authorList>
    </citation>
    <scope>NUCLEOTIDE SEQUENCE [LARGE SCALE GENOMIC DNA]</scope>
    <source>
        <strain evidence="2 3">EF1</strain>
    </source>
</reference>
<dbReference type="InterPro" id="IPR002725">
    <property type="entry name" value="YgjP-like_metallopeptidase"/>
</dbReference>
<sequence length="216" mass="25367">MDYQLIRSKRKTLSLQINNNAELVVRAPNRLSVKRIEQFIDEKSTWIDLKMRARSNQQLTKPDYKQGEAFLYLGNTYPLNISLDQSTKLDFNGVNFESSAANKAIFLEWYKAKFREIALPRLNYYAQEHQLAYQQVRLKSQKTLWGSCSGVNNINLNYLLVRAPIAIIDYVIVHELAHIKHKNHSKDFWNFVAHMLPNYKASKRWLQDNGHKLKNL</sequence>
<dbReference type="CDD" id="cd07344">
    <property type="entry name" value="M48_yhfN_like"/>
    <property type="match status" value="1"/>
</dbReference>
<evidence type="ECO:0000259" key="1">
    <source>
        <dbReference type="Pfam" id="PF01863"/>
    </source>
</evidence>
<gene>
    <name evidence="2" type="ORF">SP60_01020</name>
</gene>
<dbReference type="InterPro" id="IPR053136">
    <property type="entry name" value="UTP_pyrophosphatase-like"/>
</dbReference>
<dbReference type="EMBL" id="CP010552">
    <property type="protein sequence ID" value="ALE51950.1"/>
    <property type="molecule type" value="Genomic_DNA"/>
</dbReference>
<dbReference type="Gene3D" id="3.30.2010.10">
    <property type="entry name" value="Metalloproteases ('zincins'), catalytic domain"/>
    <property type="match status" value="1"/>
</dbReference>
<organism evidence="2 3">
    <name type="scientific">Candidatus Thioglobus autotrophicus</name>
    <dbReference type="NCBI Taxonomy" id="1705394"/>
    <lineage>
        <taxon>Bacteria</taxon>
        <taxon>Pseudomonadati</taxon>
        <taxon>Pseudomonadota</taxon>
        <taxon>Gammaproteobacteria</taxon>
        <taxon>Candidatus Pseudothioglobaceae</taxon>
        <taxon>Candidatus Thioglobus</taxon>
    </lineage>
</organism>
<name>A0A0M4NHV0_9GAMM</name>
<keyword evidence="3" id="KW-1185">Reference proteome</keyword>
<proteinExistence type="predicted"/>
<dbReference type="KEGG" id="tho:SP60_01020"/>
<dbReference type="Pfam" id="PF01863">
    <property type="entry name" value="YgjP-like"/>
    <property type="match status" value="1"/>
</dbReference>
<protein>
    <submittedName>
        <fullName evidence="2">Peptide ABC transporter ATPase</fullName>
    </submittedName>
</protein>
<accession>A0A0M4NHV0</accession>
<evidence type="ECO:0000313" key="3">
    <source>
        <dbReference type="Proteomes" id="UP000058020"/>
    </source>
</evidence>
<dbReference type="AlphaFoldDB" id="A0A0M4NHV0"/>
<dbReference type="RefSeq" id="WP_053950874.1">
    <property type="nucleotide sequence ID" value="NZ_CP010552.1"/>
</dbReference>
<dbReference type="Proteomes" id="UP000058020">
    <property type="component" value="Chromosome"/>
</dbReference>